<keyword evidence="4" id="KW-0378">Hydrolase</keyword>
<keyword evidence="5" id="KW-0843">Virulence</keyword>
<protein>
    <submittedName>
        <fullName evidence="7">Uncharacterized protein</fullName>
    </submittedName>
</protein>
<evidence type="ECO:0000256" key="5">
    <source>
        <dbReference type="ARBA" id="ARBA00023026"/>
    </source>
</evidence>
<dbReference type="Proteomes" id="UP001156664">
    <property type="component" value="Unassembled WGS sequence"/>
</dbReference>
<comment type="similarity">
    <text evidence="2">Belongs to the phosphatase IpgD/SopB family.</text>
</comment>
<dbReference type="InterPro" id="IPR008108">
    <property type="entry name" value="IpgD/SopB"/>
</dbReference>
<proteinExistence type="inferred from homology"/>
<accession>A0ABQ5YQD1</accession>
<dbReference type="Pfam" id="PF05925">
    <property type="entry name" value="IpgD"/>
    <property type="match status" value="1"/>
</dbReference>
<evidence type="ECO:0000256" key="6">
    <source>
        <dbReference type="SAM" id="MobiDB-lite"/>
    </source>
</evidence>
<gene>
    <name evidence="7" type="ORF">GCM10007875_19040</name>
</gene>
<sequence>MQAQEVSALRHESSSQPNDLKKTIGGKYKTSTLKDWKGQFKAEQSSWVLLGRQNKAIPSGTKYMHIRTGLASYIRGQLLRAGYNALPIDVLDNMIFQECVKNLNRQPWKPLSNSISLSARINGLSARWHSFYTRHTPAAMLDEALARSYQRDAVQGICSYSTAEGKHAVNLWKTEFGPERNHTQPEARHFHFSGLRHGVHDAYQIKPSQNQGTSRESANDNRVAEFVHAAFLAHLDKQGIKPAELEKQQEVEFNVVSVNLLTPLGRESKMIGHQTAAFRRAEQKGVELHLNGPHGNTMKVLVKPQFIAFNTPVNAVSLSHTGQLLGITRTSDRMNKAGLTELIGSTKTNATIGGLAGAQLAKLKAELRTTSSMEAWKQKSLEIKTLEQLVAQVRCIWQKRLHHSVGDEPYKLPVRLLAIANACSSVPAFNCKSGKDRTGQLNVEIRDFYAHLCMHEGKPREINQERIGLAKTNYQKLFEGCGDREIQTLNTGVSGSKAQLNFYNKLMDTPNATINRVKGLSRWVGT</sequence>
<feature type="region of interest" description="Disordered" evidence="6">
    <location>
        <begin position="1"/>
        <end position="24"/>
    </location>
</feature>
<name>A0ABQ5YQD1_9BURK</name>
<comment type="caution">
    <text evidence="7">The sequence shown here is derived from an EMBL/GenBank/DDBJ whole genome shotgun (WGS) entry which is preliminary data.</text>
</comment>
<comment type="subcellular location">
    <subcellularLocation>
        <location evidence="1">Secreted</location>
    </subcellularLocation>
</comment>
<evidence type="ECO:0000313" key="7">
    <source>
        <dbReference type="EMBL" id="GLR26814.1"/>
    </source>
</evidence>
<evidence type="ECO:0000256" key="4">
    <source>
        <dbReference type="ARBA" id="ARBA00022801"/>
    </source>
</evidence>
<dbReference type="EMBL" id="BSOJ01000018">
    <property type="protein sequence ID" value="GLR26814.1"/>
    <property type="molecule type" value="Genomic_DNA"/>
</dbReference>
<keyword evidence="8" id="KW-1185">Reference proteome</keyword>
<evidence type="ECO:0000256" key="3">
    <source>
        <dbReference type="ARBA" id="ARBA00022525"/>
    </source>
</evidence>
<evidence type="ECO:0000256" key="2">
    <source>
        <dbReference type="ARBA" id="ARBA00009007"/>
    </source>
</evidence>
<organism evidence="7 8">
    <name type="scientific">Limnobacter litoralis</name>
    <dbReference type="NCBI Taxonomy" id="481366"/>
    <lineage>
        <taxon>Bacteria</taxon>
        <taxon>Pseudomonadati</taxon>
        <taxon>Pseudomonadota</taxon>
        <taxon>Betaproteobacteria</taxon>
        <taxon>Burkholderiales</taxon>
        <taxon>Burkholderiaceae</taxon>
        <taxon>Limnobacter</taxon>
    </lineage>
</organism>
<keyword evidence="3" id="KW-0964">Secreted</keyword>
<evidence type="ECO:0000313" key="8">
    <source>
        <dbReference type="Proteomes" id="UP001156664"/>
    </source>
</evidence>
<evidence type="ECO:0000256" key="1">
    <source>
        <dbReference type="ARBA" id="ARBA00004613"/>
    </source>
</evidence>
<reference evidence="8" key="1">
    <citation type="journal article" date="2019" name="Int. J. Syst. Evol. Microbiol.">
        <title>The Global Catalogue of Microorganisms (GCM) 10K type strain sequencing project: providing services to taxonomists for standard genome sequencing and annotation.</title>
        <authorList>
            <consortium name="The Broad Institute Genomics Platform"/>
            <consortium name="The Broad Institute Genome Sequencing Center for Infectious Disease"/>
            <person name="Wu L."/>
            <person name="Ma J."/>
        </authorList>
    </citation>
    <scope>NUCLEOTIDE SEQUENCE [LARGE SCALE GENOMIC DNA]</scope>
    <source>
        <strain evidence="8">NBRC 105857</strain>
    </source>
</reference>